<dbReference type="GO" id="GO:0044781">
    <property type="term" value="P:bacterial-type flagellum organization"/>
    <property type="evidence" value="ECO:0007669"/>
    <property type="project" value="InterPro"/>
</dbReference>
<dbReference type="NCBIfam" id="NF009435">
    <property type="entry name" value="PRK12794.1"/>
    <property type="match status" value="1"/>
</dbReference>
<evidence type="ECO:0000313" key="2">
    <source>
        <dbReference type="EMBL" id="TNC51556.1"/>
    </source>
</evidence>
<dbReference type="EMBL" id="VDFU01000004">
    <property type="protein sequence ID" value="TNC51556.1"/>
    <property type="molecule type" value="Genomic_DNA"/>
</dbReference>
<name>A0A5C4N4M6_9RHOB</name>
<keyword evidence="2" id="KW-0966">Cell projection</keyword>
<accession>A0A5C4N4M6</accession>
<dbReference type="AlphaFoldDB" id="A0A5C4N4M6"/>
<keyword evidence="2" id="KW-0969">Cilium</keyword>
<gene>
    <name evidence="2" type="primary">flaF</name>
    <name evidence="2" type="ORF">FHG66_05180</name>
</gene>
<evidence type="ECO:0000313" key="3">
    <source>
        <dbReference type="Proteomes" id="UP000305887"/>
    </source>
</evidence>
<sequence>MNAMQQARNAYAGPQSPIRTPRQTEHQVFSTVTARLAAAAQRPEDFSGTVAALHDNRRLWTFVAAQVAGKDNALPQDLRARLFYLAEFTDHHTNRVLNREADLQPLIDINTAVMRGLGAMPAPAATPKGPQ</sequence>
<keyword evidence="3" id="KW-1185">Reference proteome</keyword>
<dbReference type="Proteomes" id="UP000305887">
    <property type="component" value="Unassembled WGS sequence"/>
</dbReference>
<protein>
    <submittedName>
        <fullName evidence="2">Flagellar biosynthesis regulator FlaF</fullName>
    </submittedName>
</protein>
<feature type="region of interest" description="Disordered" evidence="1">
    <location>
        <begin position="1"/>
        <end position="23"/>
    </location>
</feature>
<keyword evidence="2" id="KW-0282">Flagellum</keyword>
<proteinExistence type="predicted"/>
<reference evidence="2 3" key="1">
    <citation type="submission" date="2019-06" db="EMBL/GenBank/DDBJ databases">
        <title>YIM 131921 draft genome.</title>
        <authorList>
            <person name="Jiang L."/>
        </authorList>
    </citation>
    <scope>NUCLEOTIDE SEQUENCE [LARGE SCALE GENOMIC DNA]</scope>
    <source>
        <strain evidence="2 3">YIM 131921</strain>
    </source>
</reference>
<dbReference type="OrthoDB" id="9808944at2"/>
<comment type="caution">
    <text evidence="2">The sequence shown here is derived from an EMBL/GenBank/DDBJ whole genome shotgun (WGS) entry which is preliminary data.</text>
</comment>
<dbReference type="RefSeq" id="WP_139075661.1">
    <property type="nucleotide sequence ID" value="NZ_VDFU01000004.1"/>
</dbReference>
<dbReference type="Pfam" id="PF07309">
    <property type="entry name" value="FlaF"/>
    <property type="match status" value="1"/>
</dbReference>
<dbReference type="InterPro" id="IPR010845">
    <property type="entry name" value="FlaF"/>
</dbReference>
<evidence type="ECO:0000256" key="1">
    <source>
        <dbReference type="SAM" id="MobiDB-lite"/>
    </source>
</evidence>
<organism evidence="2 3">
    <name type="scientific">Rubellimicrobium rubrum</name>
    <dbReference type="NCBI Taxonomy" id="2585369"/>
    <lineage>
        <taxon>Bacteria</taxon>
        <taxon>Pseudomonadati</taxon>
        <taxon>Pseudomonadota</taxon>
        <taxon>Alphaproteobacteria</taxon>
        <taxon>Rhodobacterales</taxon>
        <taxon>Roseobacteraceae</taxon>
        <taxon>Rubellimicrobium</taxon>
    </lineage>
</organism>